<sequence length="320" mass="36267">MYYIASSPDLWTESEDAPYSVMFIYQDQTEEKWFYHELPNWEVVSTCFPEPMANETRKAYALNIDGEVECYSRDGTIIEVIDDAGDKEGGPNYGPVNRIRKLGKHLYVCGHGGQVYRRVDTGWEHCDAGLLQAPLSAQPSSGITEEERQRMIQGMIDAMDNEIALYDVNGPDEDDLYVVGSDGFIAHYDGREWSRLDRVTGSHLNCIHVVSPSELWIAGSAGTILRGNAREGFKVIARKTSEWDFLSITSYEGVVYLSADDGIYSMRNLNPERLDISDQLNLRDVSDIEARDGVLWALSPKKLLRFDGNEWECFEHPNNQ</sequence>
<protein>
    <submittedName>
        <fullName evidence="1">Uncharacterized protein</fullName>
    </submittedName>
</protein>
<dbReference type="SUPFAM" id="SSF50998">
    <property type="entry name" value="Quinoprotein alcohol dehydrogenase-like"/>
    <property type="match status" value="1"/>
</dbReference>
<keyword evidence="2" id="KW-1185">Reference proteome</keyword>
<dbReference type="EMBL" id="JAJVKT010000007">
    <property type="protein sequence ID" value="MCE7508441.1"/>
    <property type="molecule type" value="Genomic_DNA"/>
</dbReference>
<accession>A0A9Q3ZEE2</accession>
<evidence type="ECO:0000313" key="1">
    <source>
        <dbReference type="EMBL" id="MCE7508441.1"/>
    </source>
</evidence>
<dbReference type="RefSeq" id="WP_233925669.1">
    <property type="nucleotide sequence ID" value="NZ_CP102389.1"/>
</dbReference>
<dbReference type="Proteomes" id="UP001107961">
    <property type="component" value="Unassembled WGS sequence"/>
</dbReference>
<reference evidence="1" key="1">
    <citation type="submission" date="2022-01" db="EMBL/GenBank/DDBJ databases">
        <authorList>
            <person name="Karlyshev A.V."/>
            <person name="Jaspars M."/>
        </authorList>
    </citation>
    <scope>NUCLEOTIDE SEQUENCE</scope>
    <source>
        <strain evidence="1">AGSA3-2</strain>
    </source>
</reference>
<gene>
    <name evidence="1" type="ORF">LZG35_07300</name>
</gene>
<proteinExistence type="predicted"/>
<dbReference type="InterPro" id="IPR011047">
    <property type="entry name" value="Quinoprotein_ADH-like_sf"/>
</dbReference>
<name>A0A9Q3ZEE2_9GAMM</name>
<comment type="caution">
    <text evidence="1">The sequence shown here is derived from an EMBL/GenBank/DDBJ whole genome shotgun (WGS) entry which is preliminary data.</text>
</comment>
<dbReference type="AlphaFoldDB" id="A0A9Q3ZEE2"/>
<evidence type="ECO:0000313" key="2">
    <source>
        <dbReference type="Proteomes" id="UP001107961"/>
    </source>
</evidence>
<organism evidence="1 2">
    <name type="scientific">Alloalcanivorax xenomutans</name>
    <dbReference type="NCBI Taxonomy" id="1094342"/>
    <lineage>
        <taxon>Bacteria</taxon>
        <taxon>Pseudomonadati</taxon>
        <taxon>Pseudomonadota</taxon>
        <taxon>Gammaproteobacteria</taxon>
        <taxon>Oceanospirillales</taxon>
        <taxon>Alcanivoracaceae</taxon>
        <taxon>Alloalcanivorax</taxon>
    </lineage>
</organism>